<gene>
    <name evidence="2" type="ORF">mvi_56910</name>
</gene>
<accession>A0A8H9CAA0</accession>
<evidence type="ECO:0000313" key="3">
    <source>
        <dbReference type="Proteomes" id="UP000663508"/>
    </source>
</evidence>
<evidence type="ECO:0000256" key="1">
    <source>
        <dbReference type="SAM" id="MobiDB-lite"/>
    </source>
</evidence>
<dbReference type="Proteomes" id="UP000663508">
    <property type="component" value="Chromosome"/>
</dbReference>
<proteinExistence type="predicted"/>
<dbReference type="AlphaFoldDB" id="A0A8H9CAA0"/>
<feature type="compositionally biased region" description="Pro residues" evidence="1">
    <location>
        <begin position="85"/>
        <end position="95"/>
    </location>
</feature>
<sequence length="120" mass="12866">MTTYNDVDSALKSFEMVGFSYHNFKNRTGHLKRIVDLAPESAPARVEAVPEGPSPEIAAIVVPHAVAVEPTRHAPVAASMRDEPPAPAPSPPAILPLPEAGRSPLPLEHVFRLLSSPEPH</sequence>
<dbReference type="EMBL" id="AP024145">
    <property type="protein sequence ID" value="BCM87230.1"/>
    <property type="molecule type" value="Genomic_DNA"/>
</dbReference>
<protein>
    <submittedName>
        <fullName evidence="2">Uncharacterized protein</fullName>
    </submittedName>
</protein>
<name>A0A8H9CAA0_9HYPH</name>
<evidence type="ECO:0000313" key="2">
    <source>
        <dbReference type="EMBL" id="BCM87230.1"/>
    </source>
</evidence>
<feature type="region of interest" description="Disordered" evidence="1">
    <location>
        <begin position="77"/>
        <end position="99"/>
    </location>
</feature>
<organism evidence="2 3">
    <name type="scientific">Methylobacterium indicum</name>
    <dbReference type="NCBI Taxonomy" id="1775910"/>
    <lineage>
        <taxon>Bacteria</taxon>
        <taxon>Pseudomonadati</taxon>
        <taxon>Pseudomonadota</taxon>
        <taxon>Alphaproteobacteria</taxon>
        <taxon>Hyphomicrobiales</taxon>
        <taxon>Methylobacteriaceae</taxon>
        <taxon>Methylobacterium</taxon>
    </lineage>
</organism>
<dbReference type="KEGG" id="mind:mvi_56910"/>
<reference evidence="2" key="1">
    <citation type="submission" date="2020-11" db="EMBL/GenBank/DDBJ databases">
        <title>Complete genome sequence of a novel pathogenic Methylobacterium strain isolated from rice in Vietnam.</title>
        <authorList>
            <person name="Lai K."/>
            <person name="Okazaki S."/>
            <person name="Higashi K."/>
            <person name="Mori H."/>
            <person name="Toyoda A."/>
            <person name="Kurokawa K."/>
        </authorList>
    </citation>
    <scope>NUCLEOTIDE SEQUENCE</scope>
    <source>
        <strain evidence="2">VL1</strain>
    </source>
</reference>